<name>X1BVB6_9ZZZZ</name>
<feature type="region of interest" description="Disordered" evidence="1">
    <location>
        <begin position="181"/>
        <end position="209"/>
    </location>
</feature>
<comment type="caution">
    <text evidence="3">The sequence shown here is derived from an EMBL/GenBank/DDBJ whole genome shotgun (WGS) entry which is preliminary data.</text>
</comment>
<feature type="compositionally biased region" description="Basic residues" evidence="1">
    <location>
        <begin position="200"/>
        <end position="209"/>
    </location>
</feature>
<protein>
    <submittedName>
        <fullName evidence="3">Uncharacterized protein</fullName>
    </submittedName>
</protein>
<reference evidence="3" key="1">
    <citation type="journal article" date="2014" name="Front. Microbiol.">
        <title>High frequency of phylogenetically diverse reductive dehalogenase-homologous genes in deep subseafloor sedimentary metagenomes.</title>
        <authorList>
            <person name="Kawai M."/>
            <person name="Futagami T."/>
            <person name="Toyoda A."/>
            <person name="Takaki Y."/>
            <person name="Nishi S."/>
            <person name="Hori S."/>
            <person name="Arai W."/>
            <person name="Tsubouchi T."/>
            <person name="Morono Y."/>
            <person name="Uchiyama I."/>
            <person name="Ito T."/>
            <person name="Fujiyama A."/>
            <person name="Inagaki F."/>
            <person name="Takami H."/>
        </authorList>
    </citation>
    <scope>NUCLEOTIDE SEQUENCE</scope>
    <source>
        <strain evidence="3">Expedition CK06-06</strain>
    </source>
</reference>
<feature type="non-terminal residue" evidence="3">
    <location>
        <position position="209"/>
    </location>
</feature>
<keyword evidence="2" id="KW-0812">Transmembrane</keyword>
<sequence length="209" mass="22600">MKVSALFQNPLHVLGGVAAVGAVAVIVVALPPSSSVGSSEKASASRIEAPDADRLNERIPDTGSVLEKHLFVPSREATGQNSFPDLIVKGVFLGEEKSAIFSLKSRPQTNLRVWLGEVETTLNSVTDPRDPRQPLVTFLREWPITEITQESVTVEHFITGEAETYEVNYVAAKKVNDDAQRGYGQGVMPQGGSASATAKTPRKVRHRKP</sequence>
<gene>
    <name evidence="3" type="ORF">S01H4_45418</name>
</gene>
<keyword evidence="2" id="KW-1133">Transmembrane helix</keyword>
<dbReference type="AlphaFoldDB" id="X1BVB6"/>
<accession>X1BVB6</accession>
<keyword evidence="2" id="KW-0472">Membrane</keyword>
<evidence type="ECO:0000313" key="3">
    <source>
        <dbReference type="EMBL" id="GAG98960.1"/>
    </source>
</evidence>
<dbReference type="EMBL" id="BART01025279">
    <property type="protein sequence ID" value="GAG98960.1"/>
    <property type="molecule type" value="Genomic_DNA"/>
</dbReference>
<organism evidence="3">
    <name type="scientific">marine sediment metagenome</name>
    <dbReference type="NCBI Taxonomy" id="412755"/>
    <lineage>
        <taxon>unclassified sequences</taxon>
        <taxon>metagenomes</taxon>
        <taxon>ecological metagenomes</taxon>
    </lineage>
</organism>
<feature type="transmembrane region" description="Helical" evidence="2">
    <location>
        <begin position="12"/>
        <end position="31"/>
    </location>
</feature>
<evidence type="ECO:0000256" key="2">
    <source>
        <dbReference type="SAM" id="Phobius"/>
    </source>
</evidence>
<evidence type="ECO:0000256" key="1">
    <source>
        <dbReference type="SAM" id="MobiDB-lite"/>
    </source>
</evidence>
<proteinExistence type="predicted"/>